<gene>
    <name evidence="1" type="ORF">JTE90_020754</name>
</gene>
<evidence type="ECO:0000313" key="1">
    <source>
        <dbReference type="EMBL" id="KAG8171544.1"/>
    </source>
</evidence>
<keyword evidence="2" id="KW-1185">Reference proteome</keyword>
<dbReference type="AlphaFoldDB" id="A0AAV6TIB4"/>
<name>A0AAV6TIB4_9ARAC</name>
<organism evidence="1 2">
    <name type="scientific">Oedothorax gibbosus</name>
    <dbReference type="NCBI Taxonomy" id="931172"/>
    <lineage>
        <taxon>Eukaryota</taxon>
        <taxon>Metazoa</taxon>
        <taxon>Ecdysozoa</taxon>
        <taxon>Arthropoda</taxon>
        <taxon>Chelicerata</taxon>
        <taxon>Arachnida</taxon>
        <taxon>Araneae</taxon>
        <taxon>Araneomorphae</taxon>
        <taxon>Entelegynae</taxon>
        <taxon>Araneoidea</taxon>
        <taxon>Linyphiidae</taxon>
        <taxon>Erigoninae</taxon>
        <taxon>Oedothorax</taxon>
    </lineage>
</organism>
<reference evidence="1 2" key="1">
    <citation type="journal article" date="2022" name="Nat. Ecol. Evol.">
        <title>A masculinizing supergene underlies an exaggerated male reproductive morph in a spider.</title>
        <authorList>
            <person name="Hendrickx F."/>
            <person name="De Corte Z."/>
            <person name="Sonet G."/>
            <person name="Van Belleghem S.M."/>
            <person name="Kostlbacher S."/>
            <person name="Vangestel C."/>
        </authorList>
    </citation>
    <scope>NUCLEOTIDE SEQUENCE [LARGE SCALE GENOMIC DNA]</scope>
    <source>
        <strain evidence="1">W744_W776</strain>
    </source>
</reference>
<comment type="caution">
    <text evidence="1">The sequence shown here is derived from an EMBL/GenBank/DDBJ whole genome shotgun (WGS) entry which is preliminary data.</text>
</comment>
<protein>
    <submittedName>
        <fullName evidence="1">Uncharacterized protein</fullName>
    </submittedName>
</protein>
<dbReference type="Proteomes" id="UP000827092">
    <property type="component" value="Unassembled WGS sequence"/>
</dbReference>
<proteinExistence type="predicted"/>
<evidence type="ECO:0000313" key="2">
    <source>
        <dbReference type="Proteomes" id="UP000827092"/>
    </source>
</evidence>
<sequence>MHVSVLSRIRIGVLEKTDRVVKAFLRKHLDLPHDALNAFFHASIGEGGLSVPSLRVSVPELRVKRLKAIRKSLSVSASDSFINDFLHKKFGTCDWCHHLWYSEVLLEPENDAKH</sequence>
<accession>A0AAV6TIB4</accession>
<dbReference type="EMBL" id="JAFNEN010003855">
    <property type="protein sequence ID" value="KAG8171544.1"/>
    <property type="molecule type" value="Genomic_DNA"/>
</dbReference>